<dbReference type="Proteomes" id="UP000015530">
    <property type="component" value="Unassembled WGS sequence"/>
</dbReference>
<comment type="caution">
    <text evidence="1">The sequence shown here is derived from an EMBL/GenBank/DDBJ whole genome shotgun (WGS) entry which is preliminary data.</text>
</comment>
<dbReference type="STRING" id="1237896.T0JY61"/>
<dbReference type="EMBL" id="AMYD01002705">
    <property type="protein sequence ID" value="EQB48162.1"/>
    <property type="molecule type" value="Genomic_DNA"/>
</dbReference>
<reference evidence="2" key="1">
    <citation type="journal article" date="2013" name="Mol. Plant Microbe Interact.">
        <title>Global aspects of pacC regulation of pathogenicity genes in Colletotrichum gloeosporioides as revealed by transcriptome analysis.</title>
        <authorList>
            <person name="Alkan N."/>
            <person name="Meng X."/>
            <person name="Friedlander G."/>
            <person name="Reuveni E."/>
            <person name="Sukno S."/>
            <person name="Sherman A."/>
            <person name="Thon M."/>
            <person name="Fluhr R."/>
            <person name="Prusky D."/>
        </authorList>
    </citation>
    <scope>NUCLEOTIDE SEQUENCE [LARGE SCALE GENOMIC DNA]</scope>
    <source>
        <strain evidence="2">Cg-14</strain>
    </source>
</reference>
<dbReference type="HOGENOM" id="CLU_1133503_0_0_1"/>
<gene>
    <name evidence="1" type="ORF">CGLO_12626</name>
</gene>
<evidence type="ECO:0000313" key="1">
    <source>
        <dbReference type="EMBL" id="EQB48162.1"/>
    </source>
</evidence>
<dbReference type="eggNOG" id="KOG1075">
    <property type="taxonomic scope" value="Eukaryota"/>
</dbReference>
<dbReference type="AlphaFoldDB" id="T0JY61"/>
<dbReference type="OrthoDB" id="4841169at2759"/>
<name>T0JY61_COLGC</name>
<proteinExistence type="predicted"/>
<sequence length="245" mass="26890">MHVFSFQVLVTDYPKLAANFAIRYFSLEQFAWTAKRLANPDFGNLPTGGSYAGAEGTTSLSIRPKASTRQPHDLQLHFDNDVVCDYSITQLLTTELSTYPLSRASPAPPSNTVSITASPSAILLVRSGWLTPSQQLCRRQQRSLCSAQGALTDVPLLCLCLCLCLGLGCLCLSIAEGLREEGPLFGMARDARSLCAEAFRAVVYRLDRSVERVPFRGIYEGSSCYYPDDTLLIGERVLAEFEGFV</sequence>
<accession>T0JY61</accession>
<protein>
    <submittedName>
        <fullName evidence="1">Uncharacterized protein</fullName>
    </submittedName>
</protein>
<evidence type="ECO:0000313" key="2">
    <source>
        <dbReference type="Proteomes" id="UP000015530"/>
    </source>
</evidence>
<organism evidence="1 2">
    <name type="scientific">Colletotrichum gloeosporioides (strain Cg-14)</name>
    <name type="common">Anthracnose fungus</name>
    <name type="synonym">Glomerella cingulata</name>
    <dbReference type="NCBI Taxonomy" id="1237896"/>
    <lineage>
        <taxon>Eukaryota</taxon>
        <taxon>Fungi</taxon>
        <taxon>Dikarya</taxon>
        <taxon>Ascomycota</taxon>
        <taxon>Pezizomycotina</taxon>
        <taxon>Sordariomycetes</taxon>
        <taxon>Hypocreomycetidae</taxon>
        <taxon>Glomerellales</taxon>
        <taxon>Glomerellaceae</taxon>
        <taxon>Colletotrichum</taxon>
        <taxon>Colletotrichum gloeosporioides species complex</taxon>
    </lineage>
</organism>